<evidence type="ECO:0000256" key="1">
    <source>
        <dbReference type="SAM" id="MobiDB-lite"/>
    </source>
</evidence>
<comment type="caution">
    <text evidence="2">The sequence shown here is derived from an EMBL/GenBank/DDBJ whole genome shotgun (WGS) entry which is preliminary data.</text>
</comment>
<evidence type="ECO:0000313" key="3">
    <source>
        <dbReference type="Proteomes" id="UP000021816"/>
    </source>
</evidence>
<dbReference type="AlphaFoldDB" id="A0A011PT67"/>
<dbReference type="EMBL" id="JEMX01000043">
    <property type="protein sequence ID" value="EXI80005.1"/>
    <property type="molecule type" value="Genomic_DNA"/>
</dbReference>
<feature type="region of interest" description="Disordered" evidence="1">
    <location>
        <begin position="1"/>
        <end position="45"/>
    </location>
</feature>
<feature type="compositionally biased region" description="Basic and acidic residues" evidence="1">
    <location>
        <begin position="1"/>
        <end position="31"/>
    </location>
</feature>
<reference evidence="2 3" key="1">
    <citation type="submission" date="2014-02" db="EMBL/GenBank/DDBJ databases">
        <title>Expanding our view of genomic diversity in Candidatus Accumulibacter clades.</title>
        <authorList>
            <person name="Skennerton C.T."/>
            <person name="Barr J.J."/>
            <person name="Slater F.R."/>
            <person name="Bond P.L."/>
            <person name="Tyson G.W."/>
        </authorList>
    </citation>
    <scope>NUCLEOTIDE SEQUENCE [LARGE SCALE GENOMIC DNA]</scope>
    <source>
        <strain evidence="3">BA-92</strain>
    </source>
</reference>
<accession>A0A011PT67</accession>
<sequence>MLAQVFDDRRAQCGEVRGDGRPVERPFEAERAPQPGRASQSCPARAQAWQHQKALAVALQACQQPGAQEARLAGARRTEDDQHALRRAVTQATNAVERLGDLRVAAEEDGGIGFFEHAQAAKEPAAKERAVWLVPGWPGKGARMKSCALQADAQAFVPLVPLGGRRDVGALVGRGQLDGQVPERASVDQDREDLLAELLCEKELGHAPVRGRPLR</sequence>
<organism evidence="2 3">
    <name type="scientific">Candidatus Accumulibacter appositus</name>
    <dbReference type="NCBI Taxonomy" id="1454003"/>
    <lineage>
        <taxon>Bacteria</taxon>
        <taxon>Pseudomonadati</taxon>
        <taxon>Pseudomonadota</taxon>
        <taxon>Betaproteobacteria</taxon>
        <taxon>Candidatus Accumulibacter</taxon>
    </lineage>
</organism>
<gene>
    <name evidence="2" type="ORF">AW10_02063</name>
</gene>
<name>A0A011PT67_9PROT</name>
<protein>
    <submittedName>
        <fullName evidence="2">Uncharacterized protein</fullName>
    </submittedName>
</protein>
<proteinExistence type="predicted"/>
<dbReference type="Proteomes" id="UP000021816">
    <property type="component" value="Unassembled WGS sequence"/>
</dbReference>
<evidence type="ECO:0000313" key="2">
    <source>
        <dbReference type="EMBL" id="EXI80005.1"/>
    </source>
</evidence>